<dbReference type="SUPFAM" id="SSF53300">
    <property type="entry name" value="vWA-like"/>
    <property type="match status" value="1"/>
</dbReference>
<dbReference type="KEGG" id="pstg:E8M01_00470"/>
<dbReference type="RefSeq" id="WP_136958312.1">
    <property type="nucleotide sequence ID" value="NZ_CP039690.1"/>
</dbReference>
<protein>
    <submittedName>
        <fullName evidence="2">VWA domain-containing protein</fullName>
    </submittedName>
</protein>
<dbReference type="InterPro" id="IPR011195">
    <property type="entry name" value="UCP010256"/>
</dbReference>
<gene>
    <name evidence="2" type="ORF">E8M01_00470</name>
</gene>
<dbReference type="OrthoDB" id="9790469at2"/>
<dbReference type="InterPro" id="IPR036465">
    <property type="entry name" value="vWFA_dom_sf"/>
</dbReference>
<evidence type="ECO:0000259" key="1">
    <source>
        <dbReference type="SMART" id="SM00327"/>
    </source>
</evidence>
<dbReference type="AlphaFoldDB" id="A0A4D7APD9"/>
<dbReference type="Proteomes" id="UP000298781">
    <property type="component" value="Chromosome"/>
</dbReference>
<reference evidence="2 3" key="1">
    <citation type="submission" date="2019-04" db="EMBL/GenBank/DDBJ databases">
        <title>Phreatobacter aquaticus sp. nov.</title>
        <authorList>
            <person name="Choi A."/>
        </authorList>
    </citation>
    <scope>NUCLEOTIDE SEQUENCE [LARGE SCALE GENOMIC DNA]</scope>
    <source>
        <strain evidence="2 3">KCTC 52518</strain>
    </source>
</reference>
<feature type="domain" description="VWFA" evidence="1">
    <location>
        <begin position="207"/>
        <end position="370"/>
    </location>
</feature>
<sequence length="396" mass="44239">MAHALTENIAHFARALRVAGLPVGPGTVIDAVHAVEAAGIGSREDFYWTLHSVFVGKHEHSIIFHDGFEIFWKRRHLMEKLLQVLMPVAHAPQAKPDPVSLRLQEAFFKDTEATPVERPELEVDARFTVSDVEVLQQKDFAQMTAAEISEAQRRVAALVLPDDAVPTRRLAPDPRGHRIDFRRTLRRSIGQGGAIIDLAMRGAKDKHPPLVVLCDISGSMSQYTRVMLHFIHALMDRRRHVHAFVFGTRLTNITRALKAKDPDEALAATTSAVQDWSGGTRIAPSLHAFNKLWSRRVLSGGAVVLLVTDGLERDVSGDLAREADRLHRSCRRLVWLNPLLRFDGFEAKAQGIRALLPHVDEFRTVHNIAAVADLVTALDARRVDRSHDPRLWLKAA</sequence>
<accession>A0A4D7APD9</accession>
<proteinExistence type="predicted"/>
<dbReference type="Gene3D" id="3.40.50.410">
    <property type="entry name" value="von Willebrand factor, type A domain"/>
    <property type="match status" value="1"/>
</dbReference>
<name>A0A4D7APD9_9HYPH</name>
<dbReference type="PANTHER" id="PTHR39338:SF6">
    <property type="entry name" value="BLL5662 PROTEIN"/>
    <property type="match status" value="1"/>
</dbReference>
<organism evidence="2 3">
    <name type="scientific">Phreatobacter stygius</name>
    <dbReference type="NCBI Taxonomy" id="1940610"/>
    <lineage>
        <taxon>Bacteria</taxon>
        <taxon>Pseudomonadati</taxon>
        <taxon>Pseudomonadota</taxon>
        <taxon>Alphaproteobacteria</taxon>
        <taxon>Hyphomicrobiales</taxon>
        <taxon>Phreatobacteraceae</taxon>
        <taxon>Phreatobacter</taxon>
    </lineage>
</organism>
<dbReference type="InterPro" id="IPR002035">
    <property type="entry name" value="VWF_A"/>
</dbReference>
<dbReference type="SMART" id="SM00327">
    <property type="entry name" value="VWA"/>
    <property type="match status" value="1"/>
</dbReference>
<dbReference type="Pfam" id="PF05762">
    <property type="entry name" value="VWA_CoxE"/>
    <property type="match status" value="1"/>
</dbReference>
<dbReference type="EMBL" id="CP039690">
    <property type="protein sequence ID" value="QCI62849.1"/>
    <property type="molecule type" value="Genomic_DNA"/>
</dbReference>
<evidence type="ECO:0000313" key="2">
    <source>
        <dbReference type="EMBL" id="QCI62849.1"/>
    </source>
</evidence>
<dbReference type="PANTHER" id="PTHR39338">
    <property type="entry name" value="BLL5662 PROTEIN-RELATED"/>
    <property type="match status" value="1"/>
</dbReference>
<evidence type="ECO:0000313" key="3">
    <source>
        <dbReference type="Proteomes" id="UP000298781"/>
    </source>
</evidence>
<dbReference type="InterPro" id="IPR008912">
    <property type="entry name" value="Uncharacterised_CoxE"/>
</dbReference>
<keyword evidence="3" id="KW-1185">Reference proteome</keyword>
<dbReference type="CDD" id="cd00198">
    <property type="entry name" value="vWFA"/>
    <property type="match status" value="1"/>
</dbReference>
<dbReference type="PIRSF" id="PIRSF010256">
    <property type="entry name" value="CoxE_vWa"/>
    <property type="match status" value="1"/>
</dbReference>